<protein>
    <submittedName>
        <fullName evidence="1">HRF-1</fullName>
    </submittedName>
</protein>
<sequence>MGMDAYIEIDGDRVDSYKCRDANIALFDCRKDKQCKVKYHCEEGYGYNILNVYIRDVITGKVYREKRYTYDDLHTITFPDECKEIGEVYACIRGEYHRHNRVKFTTKRWKQDYIN</sequence>
<accession>A0A2H4UZU1</accession>
<dbReference type="Proteomes" id="UP000290445">
    <property type="component" value="Segment"/>
</dbReference>
<keyword evidence="2" id="KW-1185">Reference proteome</keyword>
<dbReference type="EMBL" id="MF614691">
    <property type="protein sequence ID" value="AUA60268.1"/>
    <property type="molecule type" value="Genomic_DNA"/>
</dbReference>
<dbReference type="OrthoDB" id="40736at10239"/>
<proteinExistence type="predicted"/>
<reference evidence="1 2" key="1">
    <citation type="journal article" date="2017" name="Viruses">
        <title>The Operophtera brumata Nucleopolyhedrovirus (OpbuNPV) Represents an Early, Divergent Lineage within Genus Alphabaculovirus.</title>
        <authorList>
            <person name="Harrison R.L."/>
            <person name="Rowley D.L."/>
            <person name="Mowery J.D."/>
            <person name="Bauchan G.R."/>
            <person name="Burand J.P."/>
        </authorList>
    </citation>
    <scope>NUCLEOTIDE SEQUENCE [LARGE SCALE GENOMIC DNA]</scope>
    <source>
        <strain evidence="1">OpbuNPV-MA</strain>
    </source>
</reference>
<evidence type="ECO:0000313" key="1">
    <source>
        <dbReference type="EMBL" id="AUA60268.1"/>
    </source>
</evidence>
<organism evidence="1 2">
    <name type="scientific">Operophtera brumata nucleopolyhedrovirus</name>
    <dbReference type="NCBI Taxonomy" id="1046267"/>
    <lineage>
        <taxon>Viruses</taxon>
        <taxon>Viruses incertae sedis</taxon>
        <taxon>Naldaviricetes</taxon>
        <taxon>Lefavirales</taxon>
        <taxon>Baculoviridae</taxon>
        <taxon>Alphabaculovirus</taxon>
        <taxon>Alphabaculovirus opbrumatae</taxon>
    </lineage>
</organism>
<name>A0A2H4UZU1_9ABAC</name>
<dbReference type="GeneID" id="41699931"/>
<dbReference type="KEGG" id="vg:41699931"/>
<evidence type="ECO:0000313" key="2">
    <source>
        <dbReference type="Proteomes" id="UP000290445"/>
    </source>
</evidence>
<dbReference type="RefSeq" id="YP_009552597.1">
    <property type="nucleotide sequence ID" value="NC_040621.1"/>
</dbReference>